<dbReference type="Pfam" id="PF09986">
    <property type="entry name" value="DUF2225"/>
    <property type="match status" value="1"/>
</dbReference>
<reference evidence="2 3" key="1">
    <citation type="submission" date="2019-12" db="EMBL/GenBank/DDBJ databases">
        <title>Genome sequenceing of Clostridium bovifaecis.</title>
        <authorList>
            <person name="Yao Y."/>
        </authorList>
    </citation>
    <scope>NUCLEOTIDE SEQUENCE [LARGE SCALE GENOMIC DNA]</scope>
    <source>
        <strain evidence="2 3">BXX</strain>
    </source>
</reference>
<protein>
    <submittedName>
        <fullName evidence="2">DUF2225 domain-containing protein</fullName>
    </submittedName>
</protein>
<name>A0A6I6F701_9CLOT</name>
<feature type="compositionally biased region" description="Low complexity" evidence="1">
    <location>
        <begin position="270"/>
        <end position="287"/>
    </location>
</feature>
<evidence type="ECO:0000313" key="2">
    <source>
        <dbReference type="EMBL" id="QGU96088.1"/>
    </source>
</evidence>
<feature type="region of interest" description="Disordered" evidence="1">
    <location>
        <begin position="260"/>
        <end position="287"/>
    </location>
</feature>
<dbReference type="AlphaFoldDB" id="A0A6I6F701"/>
<organism evidence="2 3">
    <name type="scientific">Clostridium bovifaecis</name>
    <dbReference type="NCBI Taxonomy" id="2184719"/>
    <lineage>
        <taxon>Bacteria</taxon>
        <taxon>Bacillati</taxon>
        <taxon>Bacillota</taxon>
        <taxon>Clostridia</taxon>
        <taxon>Eubacteriales</taxon>
        <taxon>Clostridiaceae</taxon>
        <taxon>Clostridium</taxon>
    </lineage>
</organism>
<accession>A0A6I6F701</accession>
<evidence type="ECO:0000313" key="3">
    <source>
        <dbReference type="Proteomes" id="UP000422764"/>
    </source>
</evidence>
<keyword evidence="3" id="KW-1185">Reference proteome</keyword>
<dbReference type="EMBL" id="CP046522">
    <property type="protein sequence ID" value="QGU96088.1"/>
    <property type="molecule type" value="Genomic_DNA"/>
</dbReference>
<sequence length="287" mass="33538">MNNILSGLDELGFSDINHVELYTKNSENENKDKELAEQNIQKEMSYLYDKKIICPVCGANFTVKAIKTSSYKMKSKDSDFFIKYELINPYFYDVWICNDCGYSAMKADFEKIKSFQKELVKTNITSKWKGRSYSVPYDINTAIERYKLSLLNYFYIEAKSSKKAMNCLKLAWLFRMLEDTKSEQDYLIQALKGFDEAYFNEDFPIYGMNKFTVMYLIGELHRRLGNTEDALLWFGNVITSSNSPKKIKDMAREQKDLIKKPNILEEEDSSQSNSSKKKGFFSSFFSR</sequence>
<proteinExistence type="predicted"/>
<evidence type="ECO:0000256" key="1">
    <source>
        <dbReference type="SAM" id="MobiDB-lite"/>
    </source>
</evidence>
<dbReference type="InterPro" id="IPR018708">
    <property type="entry name" value="DUF2225"/>
</dbReference>
<dbReference type="Proteomes" id="UP000422764">
    <property type="component" value="Chromosome"/>
</dbReference>
<gene>
    <name evidence="2" type="ORF">GOM49_14200</name>
</gene>